<dbReference type="InterPro" id="IPR001683">
    <property type="entry name" value="PX_dom"/>
</dbReference>
<dbReference type="Gene3D" id="3.30.1520.10">
    <property type="entry name" value="Phox-like domain"/>
    <property type="match status" value="1"/>
</dbReference>
<dbReference type="GO" id="GO:0045053">
    <property type="term" value="P:protein retention in Golgi apparatus"/>
    <property type="evidence" value="ECO:0007669"/>
    <property type="project" value="TreeGrafter"/>
</dbReference>
<dbReference type="CDD" id="cd06859">
    <property type="entry name" value="PX_SNX1_2_like"/>
    <property type="match status" value="1"/>
</dbReference>
<evidence type="ECO:0000256" key="2">
    <source>
        <dbReference type="SAM" id="MobiDB-lite"/>
    </source>
</evidence>
<evidence type="ECO:0000256" key="1">
    <source>
        <dbReference type="SAM" id="Coils"/>
    </source>
</evidence>
<gene>
    <name evidence="4" type="ORF">BDEG_20986</name>
</gene>
<dbReference type="SUPFAM" id="SSF64268">
    <property type="entry name" value="PX domain"/>
    <property type="match status" value="1"/>
</dbReference>
<dbReference type="GO" id="GO:0035091">
    <property type="term" value="F:phosphatidylinositol binding"/>
    <property type="evidence" value="ECO:0007669"/>
    <property type="project" value="InterPro"/>
</dbReference>
<feature type="compositionally biased region" description="Low complexity" evidence="2">
    <location>
        <begin position="23"/>
        <end position="33"/>
    </location>
</feature>
<name>A0A177WAW7_BATDL</name>
<sequence>MTEHNTTTQKDQHPLLASIPTASKQNQSKVSVESVSKKLPTKLAAPPVPKHAVIPNPLFDDPLSVATTGSTATHATASASVPPVQSTDVNFGLLDPALNPTKSSMSASTTIPPAASTMQPHPLDNPFQSLVDPLSQPIMSFSLDEPIHSFEVSKPAIESDTKKPLSQKKSVQALFDPLMSPESHSSNEDPVDNEQNSSSDLLEKQEDSTSKQTLYSFDINVTEPFKVGETLSSHIAYKIKTKTLSPDYRNPEFVVNRRFRDFLWLYNQLVDKYPGVIVPPVPENMPLVMSVVVCRFQEDFVETRRSALERFICKVAAHPILQLDTDMRLFLESETFSYDKRSDRKGSFMGAFTETTPQVNQPFPKVPDSDITLENRRIQIESMEIQLKSLLKALELLMKQRRGMSSCTNLI</sequence>
<dbReference type="Pfam" id="PF09325">
    <property type="entry name" value="Vps5"/>
    <property type="match status" value="1"/>
</dbReference>
<reference evidence="4 5" key="2">
    <citation type="submission" date="2016-05" db="EMBL/GenBank/DDBJ databases">
        <title>Lineage-specific infection strategies underlie the spectrum of fungal disease in amphibians.</title>
        <authorList>
            <person name="Cuomo C.A."/>
            <person name="Farrer R.A."/>
            <person name="James T."/>
            <person name="Longcore J."/>
            <person name="Birren B."/>
        </authorList>
    </citation>
    <scope>NUCLEOTIDE SEQUENCE [LARGE SCALE GENOMIC DNA]</scope>
    <source>
        <strain evidence="4 5">JEL423</strain>
    </source>
</reference>
<dbReference type="STRING" id="403673.A0A177WAW7"/>
<dbReference type="Pfam" id="PF00787">
    <property type="entry name" value="PX"/>
    <property type="match status" value="1"/>
</dbReference>
<dbReference type="InterPro" id="IPR036871">
    <property type="entry name" value="PX_dom_sf"/>
</dbReference>
<dbReference type="GO" id="GO:0005829">
    <property type="term" value="C:cytosol"/>
    <property type="evidence" value="ECO:0007669"/>
    <property type="project" value="GOC"/>
</dbReference>
<reference evidence="4 5" key="1">
    <citation type="submission" date="2006-10" db="EMBL/GenBank/DDBJ databases">
        <title>The Genome Sequence of Batrachochytrium dendrobatidis JEL423.</title>
        <authorList>
            <consortium name="The Broad Institute Genome Sequencing Platform"/>
            <person name="Birren B."/>
            <person name="Lander E."/>
            <person name="Galagan J."/>
            <person name="Cuomo C."/>
            <person name="Devon K."/>
            <person name="Jaffe D."/>
            <person name="Butler J."/>
            <person name="Alvarez P."/>
            <person name="Gnerre S."/>
            <person name="Grabherr M."/>
            <person name="Kleber M."/>
            <person name="Mauceli E."/>
            <person name="Brockman W."/>
            <person name="Young S."/>
            <person name="LaButti K."/>
            <person name="Sykes S."/>
            <person name="DeCaprio D."/>
            <person name="Crawford M."/>
            <person name="Koehrsen M."/>
            <person name="Engels R."/>
            <person name="Montgomery P."/>
            <person name="Pearson M."/>
            <person name="Howarth C."/>
            <person name="Larson L."/>
            <person name="White J."/>
            <person name="O'Leary S."/>
            <person name="Kodira C."/>
            <person name="Zeng Q."/>
            <person name="Yandava C."/>
            <person name="Alvarado L."/>
            <person name="Longcore J."/>
            <person name="James T."/>
        </authorList>
    </citation>
    <scope>NUCLEOTIDE SEQUENCE [LARGE SCALE GENOMIC DNA]</scope>
    <source>
        <strain evidence="4 5">JEL423</strain>
    </source>
</reference>
<proteinExistence type="predicted"/>
<dbReference type="AlphaFoldDB" id="A0A177WAW7"/>
<dbReference type="EMBL" id="DS022300">
    <property type="protein sequence ID" value="OAJ36875.1"/>
    <property type="molecule type" value="Genomic_DNA"/>
</dbReference>
<feature type="domain" description="PX" evidence="3">
    <location>
        <begin position="215"/>
        <end position="337"/>
    </location>
</feature>
<evidence type="ECO:0000313" key="5">
    <source>
        <dbReference type="Proteomes" id="UP000077115"/>
    </source>
</evidence>
<dbReference type="PANTHER" id="PTHR10555:SF170">
    <property type="entry name" value="FI18122P1"/>
    <property type="match status" value="1"/>
</dbReference>
<organism evidence="4 5">
    <name type="scientific">Batrachochytrium dendrobatidis (strain JEL423)</name>
    <dbReference type="NCBI Taxonomy" id="403673"/>
    <lineage>
        <taxon>Eukaryota</taxon>
        <taxon>Fungi</taxon>
        <taxon>Fungi incertae sedis</taxon>
        <taxon>Chytridiomycota</taxon>
        <taxon>Chytridiomycota incertae sedis</taxon>
        <taxon>Chytridiomycetes</taxon>
        <taxon>Rhizophydiales</taxon>
        <taxon>Rhizophydiales incertae sedis</taxon>
        <taxon>Batrachochytrium</taxon>
    </lineage>
</organism>
<accession>A0A177WAW7</accession>
<feature type="region of interest" description="Disordered" evidence="2">
    <location>
        <begin position="1"/>
        <end position="33"/>
    </location>
</feature>
<dbReference type="GO" id="GO:0005768">
    <property type="term" value="C:endosome"/>
    <property type="evidence" value="ECO:0007669"/>
    <property type="project" value="TreeGrafter"/>
</dbReference>
<protein>
    <recommendedName>
        <fullName evidence="3">PX domain-containing protein</fullName>
    </recommendedName>
</protein>
<dbReference type="VEuPathDB" id="FungiDB:BDEG_20986"/>
<dbReference type="PANTHER" id="PTHR10555">
    <property type="entry name" value="SORTING NEXIN"/>
    <property type="match status" value="1"/>
</dbReference>
<keyword evidence="1" id="KW-0175">Coiled coil</keyword>
<dbReference type="GO" id="GO:0042147">
    <property type="term" value="P:retrograde transport, endosome to Golgi"/>
    <property type="evidence" value="ECO:0007669"/>
    <property type="project" value="TreeGrafter"/>
</dbReference>
<dbReference type="OrthoDB" id="271164at2759"/>
<dbReference type="PROSITE" id="PS50195">
    <property type="entry name" value="PX"/>
    <property type="match status" value="1"/>
</dbReference>
<evidence type="ECO:0000313" key="4">
    <source>
        <dbReference type="EMBL" id="OAJ36875.1"/>
    </source>
</evidence>
<evidence type="ECO:0000259" key="3">
    <source>
        <dbReference type="PROSITE" id="PS50195"/>
    </source>
</evidence>
<dbReference type="SMART" id="SM00312">
    <property type="entry name" value="PX"/>
    <property type="match status" value="1"/>
</dbReference>
<feature type="coiled-coil region" evidence="1">
    <location>
        <begin position="373"/>
        <end position="400"/>
    </location>
</feature>
<dbReference type="Proteomes" id="UP000077115">
    <property type="component" value="Unassembled WGS sequence"/>
</dbReference>
<feature type="region of interest" description="Disordered" evidence="2">
    <location>
        <begin position="178"/>
        <end position="209"/>
    </location>
</feature>
<dbReference type="InterPro" id="IPR015404">
    <property type="entry name" value="Vps5_C"/>
</dbReference>